<dbReference type="InterPro" id="IPR006527">
    <property type="entry name" value="F-box-assoc_dom_typ1"/>
</dbReference>
<evidence type="ECO:0000313" key="10">
    <source>
        <dbReference type="EMBL" id="CAA7044388.1"/>
    </source>
</evidence>
<feature type="domain" description="F-box associated beta-propeller type 1" evidence="8">
    <location>
        <begin position="319"/>
        <end position="445"/>
    </location>
</feature>
<keyword evidence="6" id="KW-0539">Nucleus</keyword>
<comment type="caution">
    <text evidence="10">The sequence shown here is derived from an EMBL/GenBank/DDBJ whole genome shotgun (WGS) entry which is preliminary data.</text>
</comment>
<evidence type="ECO:0000256" key="6">
    <source>
        <dbReference type="ARBA" id="ARBA00023242"/>
    </source>
</evidence>
<name>A0A6D2JX68_9BRAS</name>
<keyword evidence="5" id="KW-0804">Transcription</keyword>
<dbReference type="PANTHER" id="PTHR31307:SF40">
    <property type="entry name" value="TRIHELIX TRANSCRIPTION FACTOR ENAP1-RELATED"/>
    <property type="match status" value="1"/>
</dbReference>
<dbReference type="FunFam" id="1.10.10.60:FF:000104">
    <property type="entry name" value="trihelix transcription factor ASIL2"/>
    <property type="match status" value="1"/>
</dbReference>
<evidence type="ECO:0000256" key="2">
    <source>
        <dbReference type="ARBA" id="ARBA00023015"/>
    </source>
</evidence>
<gene>
    <name evidence="10" type="ORF">MERR_LOCUS31623</name>
</gene>
<evidence type="ECO:0000256" key="1">
    <source>
        <dbReference type="ARBA" id="ARBA00004123"/>
    </source>
</evidence>
<keyword evidence="4" id="KW-0238">DNA-binding</keyword>
<comment type="subcellular location">
    <subcellularLocation>
        <location evidence="1">Nucleus</location>
    </subcellularLocation>
</comment>
<dbReference type="Pfam" id="PF13837">
    <property type="entry name" value="Myb_DNA-bind_4"/>
    <property type="match status" value="1"/>
</dbReference>
<sequence>METTTTLPPQSKPPHLPYSSVSHHRPPARREDWWSEEATETLIQAWGHRYLKLNFGNLRQIDWKEVAAAVNSSYGNDHPKTETQCRNRIDTLKKKYKTEKAKLSPSAWRFFDRFDVLLGPVLKKKPVKPASKNLYRSLTGTKSTGSSLDDDEAGDLELVAKKHPRVEEEDLSEGSACKELARAILKFGEVYERTEGRKQKVLIELEKKRMEVAKELELQRMNMLMELQFELEKSKHRKRGAGSGSSKSKCREDYKILRFYVACLQVLEFEVEIYDVKSHLWESVETNFKFDWCFDIINPRDMSVSLKGNMYWIAQRIKSKKFYLSGFGGDRLSLLSQHEDVYDIEVWATNKVSDEAVTWSKCFSVVDLNKPVLSSYYHRTLPTFLVHKTGHVMLWCEEIDSEGKYVNVYELSQGQIRQQVETGRHQRWDSLPNRCYLFTPSLVPVPE</sequence>
<dbReference type="EMBL" id="CACVBM020001297">
    <property type="protein sequence ID" value="CAA7044388.1"/>
    <property type="molecule type" value="Genomic_DNA"/>
</dbReference>
<evidence type="ECO:0000259" key="9">
    <source>
        <dbReference type="Pfam" id="PF13837"/>
    </source>
</evidence>
<dbReference type="InterPro" id="IPR044822">
    <property type="entry name" value="Myb_DNA-bind_4"/>
</dbReference>
<dbReference type="GO" id="GO:0000976">
    <property type="term" value="F:transcription cis-regulatory region binding"/>
    <property type="evidence" value="ECO:0007669"/>
    <property type="project" value="TreeGrafter"/>
</dbReference>
<proteinExistence type="predicted"/>
<evidence type="ECO:0000313" key="11">
    <source>
        <dbReference type="Proteomes" id="UP000467841"/>
    </source>
</evidence>
<keyword evidence="2" id="KW-0805">Transcription regulation</keyword>
<feature type="region of interest" description="Disordered" evidence="7">
    <location>
        <begin position="1"/>
        <end position="25"/>
    </location>
</feature>
<dbReference type="PANTHER" id="PTHR31307">
    <property type="entry name" value="TRIHELIX TRANSCRIPTION FACTOR ASIL2"/>
    <property type="match status" value="1"/>
</dbReference>
<dbReference type="Proteomes" id="UP000467841">
    <property type="component" value="Unassembled WGS sequence"/>
</dbReference>
<reference evidence="10" key="1">
    <citation type="submission" date="2020-01" db="EMBL/GenBank/DDBJ databases">
        <authorList>
            <person name="Mishra B."/>
        </authorList>
    </citation>
    <scope>NUCLEOTIDE SEQUENCE [LARGE SCALE GENOMIC DNA]</scope>
</reference>
<evidence type="ECO:0000256" key="7">
    <source>
        <dbReference type="SAM" id="MobiDB-lite"/>
    </source>
</evidence>
<dbReference type="OrthoDB" id="2019351at2759"/>
<protein>
    <submittedName>
        <fullName evidence="10">Uncharacterized protein</fullName>
    </submittedName>
</protein>
<evidence type="ECO:0000259" key="8">
    <source>
        <dbReference type="Pfam" id="PF07734"/>
    </source>
</evidence>
<dbReference type="GO" id="GO:0005634">
    <property type="term" value="C:nucleus"/>
    <property type="evidence" value="ECO:0007669"/>
    <property type="project" value="UniProtKB-SubCell"/>
</dbReference>
<keyword evidence="11" id="KW-1185">Reference proteome</keyword>
<dbReference type="Gene3D" id="1.10.10.60">
    <property type="entry name" value="Homeodomain-like"/>
    <property type="match status" value="1"/>
</dbReference>
<keyword evidence="3" id="KW-0175">Coiled coil</keyword>
<dbReference type="AlphaFoldDB" id="A0A6D2JX68"/>
<evidence type="ECO:0000256" key="5">
    <source>
        <dbReference type="ARBA" id="ARBA00023163"/>
    </source>
</evidence>
<dbReference type="Pfam" id="PF07734">
    <property type="entry name" value="FBA_1"/>
    <property type="match status" value="1"/>
</dbReference>
<organism evidence="10 11">
    <name type="scientific">Microthlaspi erraticum</name>
    <dbReference type="NCBI Taxonomy" id="1685480"/>
    <lineage>
        <taxon>Eukaryota</taxon>
        <taxon>Viridiplantae</taxon>
        <taxon>Streptophyta</taxon>
        <taxon>Embryophyta</taxon>
        <taxon>Tracheophyta</taxon>
        <taxon>Spermatophyta</taxon>
        <taxon>Magnoliopsida</taxon>
        <taxon>eudicotyledons</taxon>
        <taxon>Gunneridae</taxon>
        <taxon>Pentapetalae</taxon>
        <taxon>rosids</taxon>
        <taxon>malvids</taxon>
        <taxon>Brassicales</taxon>
        <taxon>Brassicaceae</taxon>
        <taxon>Coluteocarpeae</taxon>
        <taxon>Microthlaspi</taxon>
    </lineage>
</organism>
<evidence type="ECO:0000256" key="3">
    <source>
        <dbReference type="ARBA" id="ARBA00023054"/>
    </source>
</evidence>
<feature type="domain" description="Myb/SANT-like DNA-binding" evidence="9">
    <location>
        <begin position="32"/>
        <end position="115"/>
    </location>
</feature>
<dbReference type="InterPro" id="IPR044823">
    <property type="entry name" value="ASIL1/2-like"/>
</dbReference>
<accession>A0A6D2JX68</accession>
<evidence type="ECO:0000256" key="4">
    <source>
        <dbReference type="ARBA" id="ARBA00023125"/>
    </source>
</evidence>